<sequence>MRISNKLEISSNITSIIMNNTGIGLRLFHGEYVEGELRGSGAALLRSYWDYGGIRRYWGNGAFEFTSIYGDLAVYVIRGYRGVIQGEFKVRGFSGVDELGDGSINVKHEGGLMRIKATQPINLRVMNNGFSLTINVNDELKVAAAGGGQVNDVDKVLNDESIIESKRRLWLSTLMSNINGSDLIKLCWYVILTNRCSVPNHPALRKPFNMPSKYVFRHQWLWDSSFHSIVLRHYDVNMAMEELENLILNQKPDGRIPHEIFMSKESCKSFWGIDDYSPWTTQPPVLAVAIDKVLSVRWNDEFAEKAFNALTKYDEWFRSQRDRDSDHLYAYFDPLESGWDNSPRWDEAIRRFRENPQRYEVYGKLTMTPVEAVDLNSLIYLQRRVIAKLAERLGEVNVAEHYDEMADETAKAVRRIMWSEKDGFFYDVYEEGHELIKVKTPAAFLTMFTGIATGEQAERLVAHLLNPREFWTTFPLPSVSADESTYDPTGYWRGRSWINLVWFTYHGLRNYGYYEEASRLLNKVLEVMGRSMTCNENYNSSTGEPMGAPDFGWTTLIIDMVASELGKESPGAAFHYGTLLS</sequence>
<dbReference type="CAZy" id="GH63">
    <property type="family name" value="Glycoside Hydrolase Family 63"/>
</dbReference>
<protein>
    <submittedName>
        <fullName evidence="5">Glycoside hydrolase family 37</fullName>
    </submittedName>
</protein>
<dbReference type="Gene3D" id="1.50.10.10">
    <property type="match status" value="1"/>
</dbReference>
<dbReference type="GO" id="GO:0004573">
    <property type="term" value="F:Glc3Man9GlcNAc2 oligosaccharide glucosidase activity"/>
    <property type="evidence" value="ECO:0007669"/>
    <property type="project" value="InterPro"/>
</dbReference>
<dbReference type="SUPFAM" id="SSF48208">
    <property type="entry name" value="Six-hairpin glycosidases"/>
    <property type="match status" value="1"/>
</dbReference>
<reference evidence="5 6" key="1">
    <citation type="submission" date="2007-10" db="EMBL/GenBank/DDBJ databases">
        <title>Complete sequence of Caldivirga maquilingensis IC-167.</title>
        <authorList>
            <consortium name="US DOE Joint Genome Institute"/>
            <person name="Copeland A."/>
            <person name="Lucas S."/>
            <person name="Lapidus A."/>
            <person name="Barry K."/>
            <person name="Glavina del Rio T."/>
            <person name="Dalin E."/>
            <person name="Tice H."/>
            <person name="Pitluck S."/>
            <person name="Saunders E."/>
            <person name="Brettin T."/>
            <person name="Bruce D."/>
            <person name="Detter J.C."/>
            <person name="Han C."/>
            <person name="Schmutz J."/>
            <person name="Larimer F."/>
            <person name="Land M."/>
            <person name="Hauser L."/>
            <person name="Kyrpides N."/>
            <person name="Ivanova N."/>
            <person name="Biddle J.F."/>
            <person name="Zhang Z."/>
            <person name="Fitz-Gibbon S.T."/>
            <person name="Lowe T.M."/>
            <person name="Saltikov C."/>
            <person name="House C.H."/>
            <person name="Richardson P."/>
        </authorList>
    </citation>
    <scope>NUCLEOTIDE SEQUENCE [LARGE SCALE GENOMIC DNA]</scope>
    <source>
        <strain evidence="6">ATCC 700844 / DSM 13496 / JCM 10307 / IC-167</strain>
    </source>
</reference>
<gene>
    <name evidence="5" type="ordered locus">Cmaq_1011</name>
</gene>
<dbReference type="Proteomes" id="UP000001137">
    <property type="component" value="Chromosome"/>
</dbReference>
<dbReference type="GO" id="GO:0006487">
    <property type="term" value="P:protein N-linked glycosylation"/>
    <property type="evidence" value="ECO:0007669"/>
    <property type="project" value="TreeGrafter"/>
</dbReference>
<dbReference type="EMBL" id="CP000852">
    <property type="protein sequence ID" value="ABW01842.1"/>
    <property type="molecule type" value="Genomic_DNA"/>
</dbReference>
<organism evidence="5 6">
    <name type="scientific">Caldivirga maquilingensis (strain ATCC 700844 / DSM 13496 / JCM 10307 / IC-167)</name>
    <dbReference type="NCBI Taxonomy" id="397948"/>
    <lineage>
        <taxon>Archaea</taxon>
        <taxon>Thermoproteota</taxon>
        <taxon>Thermoprotei</taxon>
        <taxon>Thermoproteales</taxon>
        <taxon>Thermoproteaceae</taxon>
        <taxon>Caldivirga</taxon>
    </lineage>
</organism>
<dbReference type="InterPro" id="IPR008928">
    <property type="entry name" value="6-hairpin_glycosidase_sf"/>
</dbReference>
<comment type="similarity">
    <text evidence="1">Belongs to the glycosyl hydrolase 63 family.</text>
</comment>
<dbReference type="Pfam" id="PF22422">
    <property type="entry name" value="MGH1-like_GH"/>
    <property type="match status" value="1"/>
</dbReference>
<evidence type="ECO:0000256" key="2">
    <source>
        <dbReference type="ARBA" id="ARBA00022801"/>
    </source>
</evidence>
<dbReference type="PANTHER" id="PTHR10412">
    <property type="entry name" value="MANNOSYL-OLIGOSACCHARIDE GLUCOSIDASE"/>
    <property type="match status" value="1"/>
</dbReference>
<dbReference type="eggNOG" id="arCOG03287">
    <property type="taxonomic scope" value="Archaea"/>
</dbReference>
<evidence type="ECO:0000259" key="4">
    <source>
        <dbReference type="Pfam" id="PF22422"/>
    </source>
</evidence>
<keyword evidence="6" id="KW-1185">Reference proteome</keyword>
<dbReference type="STRING" id="397948.Cmaq_1011"/>
<keyword evidence="3" id="KW-0326">Glycosidase</keyword>
<dbReference type="InterPro" id="IPR012341">
    <property type="entry name" value="6hp_glycosidase-like_sf"/>
</dbReference>
<dbReference type="InterPro" id="IPR054491">
    <property type="entry name" value="MGH1-like_GH"/>
</dbReference>
<evidence type="ECO:0000313" key="6">
    <source>
        <dbReference type="Proteomes" id="UP000001137"/>
    </source>
</evidence>
<dbReference type="PANTHER" id="PTHR10412:SF11">
    <property type="entry name" value="MANNOSYL-OLIGOSACCHARIDE GLUCOSIDASE"/>
    <property type="match status" value="1"/>
</dbReference>
<name>A8MDI6_CALMQ</name>
<dbReference type="AlphaFoldDB" id="A8MDI6"/>
<dbReference type="RefSeq" id="WP_012186061.1">
    <property type="nucleotide sequence ID" value="NC_009954.1"/>
</dbReference>
<accession>A8MDI6</accession>
<evidence type="ECO:0000256" key="1">
    <source>
        <dbReference type="ARBA" id="ARBA00010833"/>
    </source>
</evidence>
<keyword evidence="2 5" id="KW-0378">Hydrolase</keyword>
<dbReference type="InterPro" id="IPR004888">
    <property type="entry name" value="Glycoside_hydrolase_63"/>
</dbReference>
<dbReference type="OrthoDB" id="8679at2157"/>
<dbReference type="GO" id="GO:0009311">
    <property type="term" value="P:oligosaccharide metabolic process"/>
    <property type="evidence" value="ECO:0007669"/>
    <property type="project" value="InterPro"/>
</dbReference>
<evidence type="ECO:0000313" key="5">
    <source>
        <dbReference type="EMBL" id="ABW01842.1"/>
    </source>
</evidence>
<proteinExistence type="inferred from homology"/>
<dbReference type="HOGENOM" id="CLU_468991_0_0_2"/>
<dbReference type="KEGG" id="cma:Cmaq_1011"/>
<feature type="domain" description="Mannosylglycerate hydrolase MGH1-like glycoside hydrolase" evidence="4">
    <location>
        <begin position="218"/>
        <end position="554"/>
    </location>
</feature>
<dbReference type="GeneID" id="5709407"/>
<evidence type="ECO:0000256" key="3">
    <source>
        <dbReference type="ARBA" id="ARBA00023295"/>
    </source>
</evidence>